<evidence type="ECO:0000313" key="3">
    <source>
        <dbReference type="Proteomes" id="UP000069001"/>
    </source>
</evidence>
<feature type="region of interest" description="Disordered" evidence="1">
    <location>
        <begin position="1"/>
        <end position="32"/>
    </location>
</feature>
<accession>A0A103ZJL8</accession>
<feature type="compositionally biased region" description="Basic and acidic residues" evidence="1">
    <location>
        <begin position="77"/>
        <end position="86"/>
    </location>
</feature>
<proteinExistence type="predicted"/>
<dbReference type="EMBL" id="LOYH01000055">
    <property type="protein sequence ID" value="KVK81218.1"/>
    <property type="molecule type" value="Genomic_DNA"/>
</dbReference>
<feature type="region of interest" description="Disordered" evidence="1">
    <location>
        <begin position="75"/>
        <end position="99"/>
    </location>
</feature>
<gene>
    <name evidence="2" type="ORF">WS90_15595</name>
</gene>
<reference evidence="2 3" key="1">
    <citation type="submission" date="2015-11" db="EMBL/GenBank/DDBJ databases">
        <title>Expanding the genomic diversity of Burkholderia species for the development of highly accurate diagnostics.</title>
        <authorList>
            <person name="Sahl J."/>
            <person name="Keim P."/>
            <person name="Wagner D."/>
        </authorList>
    </citation>
    <scope>NUCLEOTIDE SEQUENCE [LARGE SCALE GENOMIC DNA]</scope>
    <source>
        <strain evidence="2 3">MSMB1302</strain>
    </source>
</reference>
<evidence type="ECO:0000256" key="1">
    <source>
        <dbReference type="SAM" id="MobiDB-lite"/>
    </source>
</evidence>
<evidence type="ECO:0000313" key="2">
    <source>
        <dbReference type="EMBL" id="KVK81218.1"/>
    </source>
</evidence>
<comment type="caution">
    <text evidence="2">The sequence shown here is derived from an EMBL/GenBank/DDBJ whole genome shotgun (WGS) entry which is preliminary data.</text>
</comment>
<sequence>MESTVPEQPSSAQPATSQTLPPPRSDAVPAGVVSEAQPLFARVQAELANIREDARAKARQMIADAERALLESLRALHASDKPDRAAGDSNPASRERKES</sequence>
<name>A0A103ZJL8_BURCE</name>
<dbReference type="Proteomes" id="UP000069001">
    <property type="component" value="Unassembled WGS sequence"/>
</dbReference>
<feature type="compositionally biased region" description="Polar residues" evidence="1">
    <location>
        <begin position="1"/>
        <end position="19"/>
    </location>
</feature>
<dbReference type="AlphaFoldDB" id="A0A103ZJL8"/>
<organism evidence="2 3">
    <name type="scientific">Burkholderia cepacia</name>
    <name type="common">Pseudomonas cepacia</name>
    <dbReference type="NCBI Taxonomy" id="292"/>
    <lineage>
        <taxon>Bacteria</taxon>
        <taxon>Pseudomonadati</taxon>
        <taxon>Pseudomonadota</taxon>
        <taxon>Betaproteobacteria</taxon>
        <taxon>Burkholderiales</taxon>
        <taxon>Burkholderiaceae</taxon>
        <taxon>Burkholderia</taxon>
        <taxon>Burkholderia cepacia complex</taxon>
    </lineage>
</organism>
<protein>
    <submittedName>
        <fullName evidence="2">Uncharacterized protein</fullName>
    </submittedName>
</protein>